<dbReference type="Pfam" id="PF00561">
    <property type="entry name" value="Abhydrolase_1"/>
    <property type="match status" value="1"/>
</dbReference>
<sequence>MIAQAMAIQEPERILSLTSVMSSPGPIPARDPDVLAAFSAPAGNTRDEAAERHLAGLRIWGSPASFDVARITEDAHAAFDRSWDPEGRARQAKAVAASPSRVEALAELRVPTLVVHGDADRLVPPSAGEATAEAIPGARLEIVEGMGHDYPPQHWARLVDLIATAAAAATATGA</sequence>
<feature type="domain" description="AB hydrolase-1" evidence="1">
    <location>
        <begin position="1"/>
        <end position="148"/>
    </location>
</feature>
<evidence type="ECO:0000313" key="2">
    <source>
        <dbReference type="EMBL" id="CAA9233358.1"/>
    </source>
</evidence>
<reference evidence="2" key="1">
    <citation type="submission" date="2020-02" db="EMBL/GenBank/DDBJ databases">
        <authorList>
            <person name="Meier V. D."/>
        </authorList>
    </citation>
    <scope>NUCLEOTIDE SEQUENCE</scope>
    <source>
        <strain evidence="2">AVDCRST_MAG50</strain>
    </source>
</reference>
<dbReference type="GO" id="GO:0046503">
    <property type="term" value="P:glycerolipid catabolic process"/>
    <property type="evidence" value="ECO:0007669"/>
    <property type="project" value="TreeGrafter"/>
</dbReference>
<gene>
    <name evidence="2" type="ORF">AVDCRST_MAG50-1303</name>
</gene>
<dbReference type="PANTHER" id="PTHR43433">
    <property type="entry name" value="HYDROLASE, ALPHA/BETA FOLD FAMILY PROTEIN"/>
    <property type="match status" value="1"/>
</dbReference>
<dbReference type="EMBL" id="CADCTF010000063">
    <property type="protein sequence ID" value="CAA9233358.1"/>
    <property type="molecule type" value="Genomic_DNA"/>
</dbReference>
<name>A0A6J4HU04_9ACTN</name>
<proteinExistence type="predicted"/>
<accession>A0A6J4HU04</accession>
<dbReference type="InterPro" id="IPR050471">
    <property type="entry name" value="AB_hydrolase"/>
</dbReference>
<dbReference type="Gene3D" id="3.40.50.1820">
    <property type="entry name" value="alpha/beta hydrolase"/>
    <property type="match status" value="1"/>
</dbReference>
<dbReference type="GO" id="GO:0004806">
    <property type="term" value="F:triacylglycerol lipase activity"/>
    <property type="evidence" value="ECO:0007669"/>
    <property type="project" value="TreeGrafter"/>
</dbReference>
<dbReference type="AlphaFoldDB" id="A0A6J4HU04"/>
<protein>
    <submittedName>
        <fullName evidence="2">Hydrolase, alpha/beta fold family</fullName>
    </submittedName>
</protein>
<dbReference type="InterPro" id="IPR029058">
    <property type="entry name" value="AB_hydrolase_fold"/>
</dbReference>
<keyword evidence="2" id="KW-0378">Hydrolase</keyword>
<dbReference type="SUPFAM" id="SSF53474">
    <property type="entry name" value="alpha/beta-Hydrolases"/>
    <property type="match status" value="1"/>
</dbReference>
<dbReference type="InterPro" id="IPR000073">
    <property type="entry name" value="AB_hydrolase_1"/>
</dbReference>
<dbReference type="PANTHER" id="PTHR43433:SF5">
    <property type="entry name" value="AB HYDROLASE-1 DOMAIN-CONTAINING PROTEIN"/>
    <property type="match status" value="1"/>
</dbReference>
<evidence type="ECO:0000259" key="1">
    <source>
        <dbReference type="Pfam" id="PF00561"/>
    </source>
</evidence>
<organism evidence="2">
    <name type="scientific">uncultured Acidimicrobiales bacterium</name>
    <dbReference type="NCBI Taxonomy" id="310071"/>
    <lineage>
        <taxon>Bacteria</taxon>
        <taxon>Bacillati</taxon>
        <taxon>Actinomycetota</taxon>
        <taxon>Acidimicrobiia</taxon>
        <taxon>Acidimicrobiales</taxon>
        <taxon>environmental samples</taxon>
    </lineage>
</organism>